<dbReference type="InterPro" id="IPR050744">
    <property type="entry name" value="AI-2_Isomerase_LsrG"/>
</dbReference>
<evidence type="ECO:0000313" key="3">
    <source>
        <dbReference type="Proteomes" id="UP000318065"/>
    </source>
</evidence>
<dbReference type="OrthoDB" id="3695636at2"/>
<dbReference type="PANTHER" id="PTHR33336">
    <property type="entry name" value="QUINOL MONOOXYGENASE YGIN-RELATED"/>
    <property type="match status" value="1"/>
</dbReference>
<dbReference type="RefSeq" id="WP_143528850.1">
    <property type="nucleotide sequence ID" value="NZ_AP019791.1"/>
</dbReference>
<dbReference type="InterPro" id="IPR011008">
    <property type="entry name" value="Dimeric_a/b-barrel"/>
</dbReference>
<sequence length="97" mass="11306">MAFVVVAKWTAREGAAEKVEECIRKLTPLSRAEPGNLFYQAHRDPENPNLFFLYEQYVDEDAYKAHGESEHFQKYGFGTAIPLLESREREFYVTLDE</sequence>
<name>A0A510HNA9_9ACTN</name>
<proteinExistence type="predicted"/>
<dbReference type="Proteomes" id="UP000318065">
    <property type="component" value="Chromosome"/>
</dbReference>
<organism evidence="2 3">
    <name type="scientific">Rubrobacter xylanophilus</name>
    <dbReference type="NCBI Taxonomy" id="49319"/>
    <lineage>
        <taxon>Bacteria</taxon>
        <taxon>Bacillati</taxon>
        <taxon>Actinomycetota</taxon>
        <taxon>Rubrobacteria</taxon>
        <taxon>Rubrobacterales</taxon>
        <taxon>Rubrobacteraceae</taxon>
        <taxon>Rubrobacter</taxon>
    </lineage>
</organism>
<dbReference type="GO" id="GO:0003824">
    <property type="term" value="F:catalytic activity"/>
    <property type="evidence" value="ECO:0007669"/>
    <property type="project" value="TreeGrafter"/>
</dbReference>
<protein>
    <recommendedName>
        <fullName evidence="1">ABM domain-containing protein</fullName>
    </recommendedName>
</protein>
<dbReference type="AlphaFoldDB" id="A0A510HNA9"/>
<dbReference type="PROSITE" id="PS51725">
    <property type="entry name" value="ABM"/>
    <property type="match status" value="1"/>
</dbReference>
<dbReference type="SUPFAM" id="SSF54909">
    <property type="entry name" value="Dimeric alpha+beta barrel"/>
    <property type="match status" value="1"/>
</dbReference>
<reference evidence="2" key="1">
    <citation type="journal article" date="2019" name="Microbiol. Resour. Announc.">
        <title>Complete Genome Sequence of Rubrobacter xylanophilus Strain AA3-22, Isolated from Arima Onsen in Japan.</title>
        <authorList>
            <person name="Tomariguchi N."/>
            <person name="Miyazaki K."/>
        </authorList>
    </citation>
    <scope>NUCLEOTIDE SEQUENCE [LARGE SCALE GENOMIC DNA]</scope>
    <source>
        <strain evidence="2">AA3-22</strain>
    </source>
</reference>
<dbReference type="Pfam" id="PF03992">
    <property type="entry name" value="ABM"/>
    <property type="match status" value="1"/>
</dbReference>
<keyword evidence="3" id="KW-1185">Reference proteome</keyword>
<feature type="domain" description="ABM" evidence="1">
    <location>
        <begin position="3"/>
        <end position="91"/>
    </location>
</feature>
<dbReference type="PANTHER" id="PTHR33336:SF15">
    <property type="entry name" value="ABM DOMAIN-CONTAINING PROTEIN"/>
    <property type="match status" value="1"/>
</dbReference>
<evidence type="ECO:0000313" key="2">
    <source>
        <dbReference type="EMBL" id="BBL80895.1"/>
    </source>
</evidence>
<gene>
    <name evidence="2" type="ORF">RxyAA322_27490</name>
</gene>
<dbReference type="EMBL" id="AP019791">
    <property type="protein sequence ID" value="BBL80895.1"/>
    <property type="molecule type" value="Genomic_DNA"/>
</dbReference>
<dbReference type="InterPro" id="IPR007138">
    <property type="entry name" value="ABM_dom"/>
</dbReference>
<evidence type="ECO:0000259" key="1">
    <source>
        <dbReference type="PROSITE" id="PS51725"/>
    </source>
</evidence>
<accession>A0A510HNA9</accession>
<dbReference type="Gene3D" id="3.30.70.100">
    <property type="match status" value="1"/>
</dbReference>